<sequence>MKRYLPAVAVLCVGAVLLTLGIVRGEAQTVLQKAVIICMECIGIG</sequence>
<proteinExistence type="predicted"/>
<dbReference type="InterPro" id="IPR047708">
    <property type="entry name" value="CD1871A-like"/>
</dbReference>
<dbReference type="EMBL" id="DVJJ01000020">
    <property type="protein sequence ID" value="HIS63932.1"/>
    <property type="molecule type" value="Genomic_DNA"/>
</dbReference>
<accession>A0A9D1F7H9</accession>
<organism evidence="1 2">
    <name type="scientific">Candidatus Avoscillospira avistercoris</name>
    <dbReference type="NCBI Taxonomy" id="2840707"/>
    <lineage>
        <taxon>Bacteria</taxon>
        <taxon>Bacillati</taxon>
        <taxon>Bacillota</taxon>
        <taxon>Clostridia</taxon>
        <taxon>Eubacteriales</taxon>
        <taxon>Oscillospiraceae</taxon>
        <taxon>Oscillospiraceae incertae sedis</taxon>
        <taxon>Candidatus Avoscillospira</taxon>
    </lineage>
</organism>
<dbReference type="AlphaFoldDB" id="A0A9D1F7H9"/>
<name>A0A9D1F7H9_9FIRM</name>
<dbReference type="NCBIfam" id="NF040920">
    <property type="entry name" value="CD1871A_fam"/>
    <property type="match status" value="1"/>
</dbReference>
<evidence type="ECO:0000313" key="1">
    <source>
        <dbReference type="EMBL" id="HIS63932.1"/>
    </source>
</evidence>
<gene>
    <name evidence="1" type="ORF">IAA83_01000</name>
</gene>
<evidence type="ECO:0000313" key="2">
    <source>
        <dbReference type="Proteomes" id="UP000886741"/>
    </source>
</evidence>
<comment type="caution">
    <text evidence="1">The sequence shown here is derived from an EMBL/GenBank/DDBJ whole genome shotgun (WGS) entry which is preliminary data.</text>
</comment>
<reference evidence="1" key="2">
    <citation type="journal article" date="2021" name="PeerJ">
        <title>Extensive microbial diversity within the chicken gut microbiome revealed by metagenomics and culture.</title>
        <authorList>
            <person name="Gilroy R."/>
            <person name="Ravi A."/>
            <person name="Getino M."/>
            <person name="Pursley I."/>
            <person name="Horton D.L."/>
            <person name="Alikhan N.F."/>
            <person name="Baker D."/>
            <person name="Gharbi K."/>
            <person name="Hall N."/>
            <person name="Watson M."/>
            <person name="Adriaenssens E.M."/>
            <person name="Foster-Nyarko E."/>
            <person name="Jarju S."/>
            <person name="Secka A."/>
            <person name="Antonio M."/>
            <person name="Oren A."/>
            <person name="Chaudhuri R.R."/>
            <person name="La Ragione R."/>
            <person name="Hildebrand F."/>
            <person name="Pallen M.J."/>
        </authorList>
    </citation>
    <scope>NUCLEOTIDE SEQUENCE</scope>
    <source>
        <strain evidence="1">ChiBcec16-1751</strain>
    </source>
</reference>
<protein>
    <recommendedName>
        <fullName evidence="3">Thioredoxin</fullName>
    </recommendedName>
</protein>
<reference evidence="1" key="1">
    <citation type="submission" date="2020-10" db="EMBL/GenBank/DDBJ databases">
        <authorList>
            <person name="Gilroy R."/>
        </authorList>
    </citation>
    <scope>NUCLEOTIDE SEQUENCE</scope>
    <source>
        <strain evidence="1">ChiBcec16-1751</strain>
    </source>
</reference>
<dbReference type="Proteomes" id="UP000886741">
    <property type="component" value="Unassembled WGS sequence"/>
</dbReference>
<evidence type="ECO:0008006" key="3">
    <source>
        <dbReference type="Google" id="ProtNLM"/>
    </source>
</evidence>